<proteinExistence type="predicted"/>
<reference evidence="3" key="1">
    <citation type="journal article" date="2011" name="Nature">
        <title>Genome sequence and analysis of the tuber crop potato.</title>
        <authorList>
            <consortium name="The Potato Genome Sequencing Consortium"/>
        </authorList>
    </citation>
    <scope>NUCLEOTIDE SEQUENCE [LARGE SCALE GENOMIC DNA]</scope>
    <source>
        <strain evidence="3">cv. DM1-3 516 R44</strain>
    </source>
</reference>
<accession>M1DMM9</accession>
<dbReference type="HOGENOM" id="CLU_029307_1_0_1"/>
<dbReference type="Proteomes" id="UP000011115">
    <property type="component" value="Unassembled WGS sequence"/>
</dbReference>
<feature type="domain" description="Putative plant transposon protein" evidence="1">
    <location>
        <begin position="82"/>
        <end position="211"/>
    </location>
</feature>
<dbReference type="InterPro" id="IPR046796">
    <property type="entry name" value="Transposase_32_dom"/>
</dbReference>
<name>M1DMM9_SOLTU</name>
<sequence>MARSKVNGRNQLLRKRARGNVINEEAVASWTSVSKLPPKGVPAPWALNRLKAEGLRTILKKNWLSTDGVLDWYSEVWSTLKFHQFEIFTKPRGPNIPTWFREFYSTYGELIPKGKNKAKSFKQIDHVMVWGRKVKCSSSDINKVLRCSRDFMHYYVDKVHKNTLDHLKGCLAPLISVVTPKWIEVGVLIEKKDLNVAARYWFRFISSTWIPECGCQFFGCDHVIIFSN</sequence>
<reference evidence="2" key="2">
    <citation type="submission" date="2015-06" db="UniProtKB">
        <authorList>
            <consortium name="EnsemblPlants"/>
        </authorList>
    </citation>
    <scope>IDENTIFICATION</scope>
    <source>
        <strain evidence="2">DM1-3 516 R44</strain>
    </source>
</reference>
<dbReference type="Gramene" id="PGSC0003DMT400091452">
    <property type="protein sequence ID" value="PGSC0003DMT400091452"/>
    <property type="gene ID" value="PGSC0003DMG400041023"/>
</dbReference>
<dbReference type="AlphaFoldDB" id="M1DMM9"/>
<dbReference type="GO" id="GO:0009523">
    <property type="term" value="C:photosystem II"/>
    <property type="evidence" value="ECO:0000318"/>
    <property type="project" value="GO_Central"/>
</dbReference>
<dbReference type="Pfam" id="PF20167">
    <property type="entry name" value="Transposase_32"/>
    <property type="match status" value="1"/>
</dbReference>
<organism evidence="2 3">
    <name type="scientific">Solanum tuberosum</name>
    <name type="common">Potato</name>
    <dbReference type="NCBI Taxonomy" id="4113"/>
    <lineage>
        <taxon>Eukaryota</taxon>
        <taxon>Viridiplantae</taxon>
        <taxon>Streptophyta</taxon>
        <taxon>Embryophyta</taxon>
        <taxon>Tracheophyta</taxon>
        <taxon>Spermatophyta</taxon>
        <taxon>Magnoliopsida</taxon>
        <taxon>eudicotyledons</taxon>
        <taxon>Gunneridae</taxon>
        <taxon>Pentapetalae</taxon>
        <taxon>asterids</taxon>
        <taxon>lamiids</taxon>
        <taxon>Solanales</taxon>
        <taxon>Solanaceae</taxon>
        <taxon>Solanoideae</taxon>
        <taxon>Solaneae</taxon>
        <taxon>Solanum</taxon>
    </lineage>
</organism>
<dbReference type="InParanoid" id="M1DMM9"/>
<keyword evidence="3" id="KW-1185">Reference proteome</keyword>
<dbReference type="PANTHER" id="PTHR33180">
    <property type="entry name" value="PHOTOSYSTEM II CP43 REACTION CENTER PROTEIN"/>
    <property type="match status" value="1"/>
</dbReference>
<dbReference type="GO" id="GO:0009579">
    <property type="term" value="C:thylakoid"/>
    <property type="evidence" value="ECO:0000318"/>
    <property type="project" value="GO_Central"/>
</dbReference>
<dbReference type="PANTHER" id="PTHR33180:SF31">
    <property type="entry name" value="POLYPROTEIN PROTEIN"/>
    <property type="match status" value="1"/>
</dbReference>
<evidence type="ECO:0000313" key="3">
    <source>
        <dbReference type="Proteomes" id="UP000011115"/>
    </source>
</evidence>
<evidence type="ECO:0000259" key="1">
    <source>
        <dbReference type="Pfam" id="PF20167"/>
    </source>
</evidence>
<dbReference type="PaxDb" id="4113-PGSC0003DMT400091452"/>
<evidence type="ECO:0000313" key="2">
    <source>
        <dbReference type="EnsemblPlants" id="PGSC0003DMT400091452"/>
    </source>
</evidence>
<dbReference type="EnsemblPlants" id="PGSC0003DMT400091452">
    <property type="protein sequence ID" value="PGSC0003DMT400091452"/>
    <property type="gene ID" value="PGSC0003DMG400041023"/>
</dbReference>
<protein>
    <recommendedName>
        <fullName evidence="1">Putative plant transposon protein domain-containing protein</fullName>
    </recommendedName>
</protein>